<gene>
    <name evidence="2" type="ORF">V5J35_000791</name>
</gene>
<dbReference type="RefSeq" id="WP_354010010.1">
    <property type="nucleotide sequence ID" value="NZ_JBEWTA010000001.1"/>
</dbReference>
<reference evidence="2 3" key="1">
    <citation type="submission" date="2024-06" db="EMBL/GenBank/DDBJ databases">
        <title>Genomic Encyclopedia of Type Strains, Phase V (KMG-V): Genome sequencing to study the core and pangenomes of soil and plant-associated prokaryotes.</title>
        <authorList>
            <person name="Whitman W."/>
        </authorList>
    </citation>
    <scope>NUCLEOTIDE SEQUENCE [LARGE SCALE GENOMIC DNA]</scope>
    <source>
        <strain evidence="2 3">NE40</strain>
    </source>
</reference>
<keyword evidence="3" id="KW-1185">Reference proteome</keyword>
<comment type="caution">
    <text evidence="2">The sequence shown here is derived from an EMBL/GenBank/DDBJ whole genome shotgun (WGS) entry which is preliminary data.</text>
</comment>
<dbReference type="InterPro" id="IPR054266">
    <property type="entry name" value="DUF6997"/>
</dbReference>
<sequence length="278" mass="31129">MFEQAIEKLENSGRFVGKAESFQKYLSSINNNSRGTAEHISINSFKDLKAELRNSNCMVFRLGSPPGSRNTHFALAKTNSGWSDYFFMDEDLFGQVEPEVFLPNSSIRSLFAFQLLPTLTENSLVNLAMASGLLPQALGISSTENQIIPATGQSVFSFDFQPSSKSNETLSHQQGQVEIDAIFVGQRDGKECLFVIEAKSSKKFDSLAKHKLLYPILSIKSNIPSYMEIVPVYLRTIRNDDHIEFNIAECSIPYQDSSFGSLDQLQPVNISRYSLYGY</sequence>
<proteinExistence type="predicted"/>
<protein>
    <recommendedName>
        <fullName evidence="1">DUF6997 domain-containing protein</fullName>
    </recommendedName>
</protein>
<evidence type="ECO:0000313" key="3">
    <source>
        <dbReference type="Proteomes" id="UP001549366"/>
    </source>
</evidence>
<evidence type="ECO:0000259" key="1">
    <source>
        <dbReference type="Pfam" id="PF22518"/>
    </source>
</evidence>
<dbReference type="Pfam" id="PF22518">
    <property type="entry name" value="DUF6997"/>
    <property type="match status" value="1"/>
</dbReference>
<name>A0ABV2SDY7_9GAMM</name>
<feature type="domain" description="DUF6997" evidence="1">
    <location>
        <begin position="118"/>
        <end position="249"/>
    </location>
</feature>
<dbReference type="EMBL" id="JBEWTB010000002">
    <property type="protein sequence ID" value="MET4755599.1"/>
    <property type="molecule type" value="Genomic_DNA"/>
</dbReference>
<dbReference type="Proteomes" id="UP001549366">
    <property type="component" value="Unassembled WGS sequence"/>
</dbReference>
<organism evidence="2 3">
    <name type="scientific">Endozoicomonas lisbonensis</name>
    <dbReference type="NCBI Taxonomy" id="3120522"/>
    <lineage>
        <taxon>Bacteria</taxon>
        <taxon>Pseudomonadati</taxon>
        <taxon>Pseudomonadota</taxon>
        <taxon>Gammaproteobacteria</taxon>
        <taxon>Oceanospirillales</taxon>
        <taxon>Endozoicomonadaceae</taxon>
        <taxon>Endozoicomonas</taxon>
    </lineage>
</organism>
<evidence type="ECO:0000313" key="2">
    <source>
        <dbReference type="EMBL" id="MET4755599.1"/>
    </source>
</evidence>
<accession>A0ABV2SDY7</accession>